<accession>A0ABV6DL82</accession>
<organism evidence="2 3">
    <name type="scientific">Paenibacillus chartarius</name>
    <dbReference type="NCBI Taxonomy" id="747481"/>
    <lineage>
        <taxon>Bacteria</taxon>
        <taxon>Bacillati</taxon>
        <taxon>Bacillota</taxon>
        <taxon>Bacilli</taxon>
        <taxon>Bacillales</taxon>
        <taxon>Paenibacillaceae</taxon>
        <taxon>Paenibacillus</taxon>
    </lineage>
</organism>
<evidence type="ECO:0000256" key="1">
    <source>
        <dbReference type="SAM" id="Phobius"/>
    </source>
</evidence>
<keyword evidence="1" id="KW-1133">Transmembrane helix</keyword>
<name>A0ABV6DL82_9BACL</name>
<comment type="caution">
    <text evidence="2">The sequence shown here is derived from an EMBL/GenBank/DDBJ whole genome shotgun (WGS) entry which is preliminary data.</text>
</comment>
<dbReference type="Proteomes" id="UP001589776">
    <property type="component" value="Unassembled WGS sequence"/>
</dbReference>
<gene>
    <name evidence="2" type="ORF">ACFFK0_13250</name>
</gene>
<reference evidence="2 3" key="1">
    <citation type="submission" date="2024-09" db="EMBL/GenBank/DDBJ databases">
        <authorList>
            <person name="Sun Q."/>
            <person name="Mori K."/>
        </authorList>
    </citation>
    <scope>NUCLEOTIDE SEQUENCE [LARGE SCALE GENOMIC DNA]</scope>
    <source>
        <strain evidence="2 3">CCM 7759</strain>
    </source>
</reference>
<feature type="transmembrane region" description="Helical" evidence="1">
    <location>
        <begin position="12"/>
        <end position="34"/>
    </location>
</feature>
<keyword evidence="1" id="KW-0812">Transmembrane</keyword>
<keyword evidence="1" id="KW-0472">Membrane</keyword>
<evidence type="ECO:0000313" key="2">
    <source>
        <dbReference type="EMBL" id="MFC0213409.1"/>
    </source>
</evidence>
<sequence>MQNTGVALVRRVSGGMTPMFIGFMVVGLALAGTLKDISTLLLEPPSAVCCS</sequence>
<dbReference type="EMBL" id="JBHLWN010000050">
    <property type="protein sequence ID" value="MFC0213409.1"/>
    <property type="molecule type" value="Genomic_DNA"/>
</dbReference>
<proteinExistence type="predicted"/>
<protein>
    <submittedName>
        <fullName evidence="2">Uncharacterized protein</fullName>
    </submittedName>
</protein>
<keyword evidence="3" id="KW-1185">Reference proteome</keyword>
<evidence type="ECO:0000313" key="3">
    <source>
        <dbReference type="Proteomes" id="UP001589776"/>
    </source>
</evidence>
<dbReference type="RefSeq" id="WP_377470716.1">
    <property type="nucleotide sequence ID" value="NZ_JBHLWN010000050.1"/>
</dbReference>